<dbReference type="SUPFAM" id="SSF48371">
    <property type="entry name" value="ARM repeat"/>
    <property type="match status" value="1"/>
</dbReference>
<evidence type="ECO:0000259" key="1">
    <source>
        <dbReference type="Pfam" id="PF13490"/>
    </source>
</evidence>
<dbReference type="Gene3D" id="1.10.10.1320">
    <property type="entry name" value="Anti-sigma factor, zinc-finger domain"/>
    <property type="match status" value="1"/>
</dbReference>
<reference evidence="2 3" key="1">
    <citation type="submission" date="2016-10" db="EMBL/GenBank/DDBJ databases">
        <authorList>
            <person name="de Groot N.N."/>
        </authorList>
    </citation>
    <scope>NUCLEOTIDE SEQUENCE [LARGE SCALE GENOMIC DNA]</scope>
    <source>
        <strain evidence="2 3">DSM 25186</strain>
    </source>
</reference>
<dbReference type="GO" id="GO:0008270">
    <property type="term" value="F:zinc ion binding"/>
    <property type="evidence" value="ECO:0007669"/>
    <property type="project" value="UniProtKB-KW"/>
</dbReference>
<dbReference type="Pfam" id="PF13646">
    <property type="entry name" value="HEAT_2"/>
    <property type="match status" value="1"/>
</dbReference>
<keyword evidence="2" id="KW-0479">Metal-binding</keyword>
<dbReference type="OrthoDB" id="978644at2"/>
<proteinExistence type="predicted"/>
<dbReference type="InterPro" id="IPR027383">
    <property type="entry name" value="Znf_put"/>
</dbReference>
<feature type="domain" description="Putative zinc-finger" evidence="1">
    <location>
        <begin position="7"/>
        <end position="41"/>
    </location>
</feature>
<dbReference type="EMBL" id="FNFO01000006">
    <property type="protein sequence ID" value="SDL51112.1"/>
    <property type="molecule type" value="Genomic_DNA"/>
</dbReference>
<sequence length="277" mass="31116">MEKPITCEAVKERLVDWCTDQLPPPEQLRLEAHIATCGDCREELHAVRHLWRHLGHLPAPQPSDQARVRFDAMLTTFKAQEATRWQASDWWAQLVSWVVSPPVVRLAYSVCLIGVGLAAGYFLNHPPATNPAQQDQIQALTSEVQQMQELMMLSLLENPSASERLRAVSYTKEIHQVDDRVLEALLTTLNRDPNVNVRLVTLEALVALADDPHVREGLVKSLSHQESPLVQAALADAMVQLQEKRSVDALRQLLQQDNLNDLVKTKIEKSLQALSEA</sequence>
<dbReference type="RefSeq" id="WP_089683974.1">
    <property type="nucleotide sequence ID" value="NZ_FNFO01000006.1"/>
</dbReference>
<dbReference type="Pfam" id="PF13490">
    <property type="entry name" value="zf-HC2"/>
    <property type="match status" value="1"/>
</dbReference>
<organism evidence="2 3">
    <name type="scientific">Catalinimonas alkaloidigena</name>
    <dbReference type="NCBI Taxonomy" id="1075417"/>
    <lineage>
        <taxon>Bacteria</taxon>
        <taxon>Pseudomonadati</taxon>
        <taxon>Bacteroidota</taxon>
        <taxon>Cytophagia</taxon>
        <taxon>Cytophagales</taxon>
        <taxon>Catalimonadaceae</taxon>
        <taxon>Catalinimonas</taxon>
    </lineage>
</organism>
<dbReference type="STRING" id="1075417.SAMN05421823_106211"/>
<keyword evidence="3" id="KW-1185">Reference proteome</keyword>
<gene>
    <name evidence="2" type="ORF">SAMN05421823_106211</name>
</gene>
<accession>A0A1G9KN31</accession>
<dbReference type="InterPro" id="IPR041916">
    <property type="entry name" value="Anti_sigma_zinc_sf"/>
</dbReference>
<dbReference type="InterPro" id="IPR011989">
    <property type="entry name" value="ARM-like"/>
</dbReference>
<evidence type="ECO:0000313" key="3">
    <source>
        <dbReference type="Proteomes" id="UP000198510"/>
    </source>
</evidence>
<name>A0A1G9KN31_9BACT</name>
<dbReference type="InterPro" id="IPR016024">
    <property type="entry name" value="ARM-type_fold"/>
</dbReference>
<evidence type="ECO:0000313" key="2">
    <source>
        <dbReference type="EMBL" id="SDL51112.1"/>
    </source>
</evidence>
<dbReference type="Gene3D" id="1.25.10.10">
    <property type="entry name" value="Leucine-rich Repeat Variant"/>
    <property type="match status" value="1"/>
</dbReference>
<dbReference type="AlphaFoldDB" id="A0A1G9KN31"/>
<keyword evidence="2" id="KW-0862">Zinc</keyword>
<keyword evidence="2" id="KW-0863">Zinc-finger</keyword>
<dbReference type="Proteomes" id="UP000198510">
    <property type="component" value="Unassembled WGS sequence"/>
</dbReference>
<protein>
    <submittedName>
        <fullName evidence="2">Putative zinc-finger</fullName>
    </submittedName>
</protein>